<evidence type="ECO:0000313" key="4">
    <source>
        <dbReference type="Proteomes" id="UP000325313"/>
    </source>
</evidence>
<evidence type="ECO:0000256" key="2">
    <source>
        <dbReference type="SAM" id="Phobius"/>
    </source>
</evidence>
<evidence type="ECO:0000256" key="1">
    <source>
        <dbReference type="SAM" id="MobiDB-lite"/>
    </source>
</evidence>
<comment type="caution">
    <text evidence="3">The sequence shown here is derived from an EMBL/GenBank/DDBJ whole genome shotgun (WGS) entry which is preliminary data.</text>
</comment>
<organism evidence="3 4">
    <name type="scientific">Puccinia graminis f. sp. tritici</name>
    <dbReference type="NCBI Taxonomy" id="56615"/>
    <lineage>
        <taxon>Eukaryota</taxon>
        <taxon>Fungi</taxon>
        <taxon>Dikarya</taxon>
        <taxon>Basidiomycota</taxon>
        <taxon>Pucciniomycotina</taxon>
        <taxon>Pucciniomycetes</taxon>
        <taxon>Pucciniales</taxon>
        <taxon>Pucciniaceae</taxon>
        <taxon>Puccinia</taxon>
    </lineage>
</organism>
<name>A0A5B0RPY0_PUCGR</name>
<feature type="transmembrane region" description="Helical" evidence="2">
    <location>
        <begin position="132"/>
        <end position="156"/>
    </location>
</feature>
<feature type="region of interest" description="Disordered" evidence="1">
    <location>
        <begin position="8"/>
        <end position="37"/>
    </location>
</feature>
<dbReference type="AlphaFoldDB" id="A0A5B0RPY0"/>
<evidence type="ECO:0000313" key="3">
    <source>
        <dbReference type="EMBL" id="KAA1127382.1"/>
    </source>
</evidence>
<feature type="compositionally biased region" description="Pro residues" evidence="1">
    <location>
        <begin position="17"/>
        <end position="31"/>
    </location>
</feature>
<dbReference type="EMBL" id="VDEP01000169">
    <property type="protein sequence ID" value="KAA1127382.1"/>
    <property type="molecule type" value="Genomic_DNA"/>
</dbReference>
<dbReference type="Proteomes" id="UP000325313">
    <property type="component" value="Unassembled WGS sequence"/>
</dbReference>
<keyword evidence="2" id="KW-0472">Membrane</keyword>
<accession>A0A5B0RPY0</accession>
<sequence length="183" mass="20307">MVGLASFSDLRQSNHDPGPPLGTSPPAPATPANPRDRLDHELDTDSFKFNRLVGLFILDPFTSTHRSRPSSLSLRSSHLLGLVGPVFVLDPFSEVSPFYLSSLTPRLDHRFYSSSLTLNHRFYLSSLNLNPLICQFCLLPIIFLLSILFTFVSSFLSHHSISHPLTPAQLKSNSTQSLAHHTS</sequence>
<proteinExistence type="predicted"/>
<keyword evidence="2" id="KW-1133">Transmembrane helix</keyword>
<gene>
    <name evidence="3" type="ORF">PGTUg99_035958</name>
</gene>
<protein>
    <submittedName>
        <fullName evidence="3">Uncharacterized protein</fullName>
    </submittedName>
</protein>
<keyword evidence="2" id="KW-0812">Transmembrane</keyword>
<reference evidence="3 4" key="1">
    <citation type="submission" date="2019-05" db="EMBL/GenBank/DDBJ databases">
        <title>Emergence of the Ug99 lineage of the wheat stem rust pathogen through somatic hybridization.</title>
        <authorList>
            <person name="Li F."/>
            <person name="Upadhyaya N.M."/>
            <person name="Sperschneider J."/>
            <person name="Matny O."/>
            <person name="Nguyen-Phuc H."/>
            <person name="Mago R."/>
            <person name="Raley C."/>
            <person name="Miller M.E."/>
            <person name="Silverstein K.A.T."/>
            <person name="Henningsen E."/>
            <person name="Hirsch C.D."/>
            <person name="Visser B."/>
            <person name="Pretorius Z.A."/>
            <person name="Steffenson B.J."/>
            <person name="Schwessinger B."/>
            <person name="Dodds P.N."/>
            <person name="Figueroa M."/>
        </authorList>
    </citation>
    <scope>NUCLEOTIDE SEQUENCE [LARGE SCALE GENOMIC DNA]</scope>
    <source>
        <strain evidence="3 4">Ug99</strain>
    </source>
</reference>